<comment type="caution">
    <text evidence="2">The sequence shown here is derived from an EMBL/GenBank/DDBJ whole genome shotgun (WGS) entry which is preliminary data.</text>
</comment>
<evidence type="ECO:0000313" key="2">
    <source>
        <dbReference type="EMBL" id="KAK9912957.1"/>
    </source>
</evidence>
<dbReference type="Pfam" id="PF22936">
    <property type="entry name" value="Pol_BBD"/>
    <property type="match status" value="1"/>
</dbReference>
<evidence type="ECO:0000313" key="3">
    <source>
        <dbReference type="Proteomes" id="UP001457282"/>
    </source>
</evidence>
<name>A0AAW1W0P0_RUBAR</name>
<feature type="domain" description="Retrovirus-related Pol polyprotein from transposon TNT 1-94-like beta-barrel" evidence="1">
    <location>
        <begin position="1"/>
        <end position="70"/>
    </location>
</feature>
<accession>A0AAW1W0P0</accession>
<proteinExistence type="predicted"/>
<evidence type="ECO:0000259" key="1">
    <source>
        <dbReference type="Pfam" id="PF22936"/>
    </source>
</evidence>
<dbReference type="InterPro" id="IPR054722">
    <property type="entry name" value="PolX-like_BBD"/>
</dbReference>
<keyword evidence="3" id="KW-1185">Reference proteome</keyword>
<dbReference type="AlphaFoldDB" id="A0AAW1W0P0"/>
<gene>
    <name evidence="2" type="ORF">M0R45_036789</name>
</gene>
<organism evidence="2 3">
    <name type="scientific">Rubus argutus</name>
    <name type="common">Southern blackberry</name>
    <dbReference type="NCBI Taxonomy" id="59490"/>
    <lineage>
        <taxon>Eukaryota</taxon>
        <taxon>Viridiplantae</taxon>
        <taxon>Streptophyta</taxon>
        <taxon>Embryophyta</taxon>
        <taxon>Tracheophyta</taxon>
        <taxon>Spermatophyta</taxon>
        <taxon>Magnoliopsida</taxon>
        <taxon>eudicotyledons</taxon>
        <taxon>Gunneridae</taxon>
        <taxon>Pentapetalae</taxon>
        <taxon>rosids</taxon>
        <taxon>fabids</taxon>
        <taxon>Rosales</taxon>
        <taxon>Rosaceae</taxon>
        <taxon>Rosoideae</taxon>
        <taxon>Rosoideae incertae sedis</taxon>
        <taxon>Rubus</taxon>
    </lineage>
</organism>
<reference evidence="2 3" key="1">
    <citation type="journal article" date="2023" name="G3 (Bethesda)">
        <title>A chromosome-length genome assembly and annotation of blackberry (Rubus argutus, cv. 'Hillquist').</title>
        <authorList>
            <person name="Bruna T."/>
            <person name="Aryal R."/>
            <person name="Dudchenko O."/>
            <person name="Sargent D.J."/>
            <person name="Mead D."/>
            <person name="Buti M."/>
            <person name="Cavallini A."/>
            <person name="Hytonen T."/>
            <person name="Andres J."/>
            <person name="Pham M."/>
            <person name="Weisz D."/>
            <person name="Mascagni F."/>
            <person name="Usai G."/>
            <person name="Natali L."/>
            <person name="Bassil N."/>
            <person name="Fernandez G.E."/>
            <person name="Lomsadze A."/>
            <person name="Armour M."/>
            <person name="Olukolu B."/>
            <person name="Poorten T."/>
            <person name="Britton C."/>
            <person name="Davik J."/>
            <person name="Ashrafi H."/>
            <person name="Aiden E.L."/>
            <person name="Borodovsky M."/>
            <person name="Worthington M."/>
        </authorList>
    </citation>
    <scope>NUCLEOTIDE SEQUENCE [LARGE SCALE GENOMIC DNA]</scope>
    <source>
        <strain evidence="2">PI 553951</strain>
    </source>
</reference>
<dbReference type="EMBL" id="JBEDUW010000007">
    <property type="protein sequence ID" value="KAK9912957.1"/>
    <property type="molecule type" value="Genomic_DNA"/>
</dbReference>
<sequence>MCPNRNWFSSYKSVKEGLVRSVGAQTYKVVGVRSIKIKVPNGLVKTLENVRHIPSLDRNLIALGTLDFEGHKIVGQDGNLKVVKGAFVVMKSKKVKGLYHLEGSFVRGGTVGSVKSQIEGGKIVNLGFYSHCEEMSNNQCGGMKFTSKMVKFEEQPTLQQSLNGGRPIRILTQLFKGGDILAHAYSKLEISPTLESVCDKKIEKQTWYSKSDASREGTVDEKGVFKRDVARVKLCKPLKITHIRFGNFSGDLDCMQVAA</sequence>
<dbReference type="Proteomes" id="UP001457282">
    <property type="component" value="Unassembled WGS sequence"/>
</dbReference>
<protein>
    <recommendedName>
        <fullName evidence="1">Retrovirus-related Pol polyprotein from transposon TNT 1-94-like beta-barrel domain-containing protein</fullName>
    </recommendedName>
</protein>